<dbReference type="PROSITE" id="PS51257">
    <property type="entry name" value="PROKAR_LIPOPROTEIN"/>
    <property type="match status" value="1"/>
</dbReference>
<dbReference type="Proteomes" id="UP000533637">
    <property type="component" value="Unassembled WGS sequence"/>
</dbReference>
<comment type="caution">
    <text evidence="2">The sequence shown here is derived from an EMBL/GenBank/DDBJ whole genome shotgun (WGS) entry which is preliminary data.</text>
</comment>
<protein>
    <recommendedName>
        <fullName evidence="4">Lipoprotein</fullName>
    </recommendedName>
</protein>
<reference evidence="2 3" key="1">
    <citation type="submission" date="2020-08" db="EMBL/GenBank/DDBJ databases">
        <title>Genomic Encyclopedia of Type Strains, Phase IV (KMG-IV): sequencing the most valuable type-strain genomes for metagenomic binning, comparative biology and taxonomic classification.</title>
        <authorList>
            <person name="Goeker M."/>
        </authorList>
    </citation>
    <scope>NUCLEOTIDE SEQUENCE [LARGE SCALE GENOMIC DNA]</scope>
    <source>
        <strain evidence="2 3">DSM 102983</strain>
    </source>
</reference>
<evidence type="ECO:0000256" key="1">
    <source>
        <dbReference type="SAM" id="SignalP"/>
    </source>
</evidence>
<gene>
    <name evidence="2" type="ORF">GGQ57_001918</name>
</gene>
<feature type="signal peptide" evidence="1">
    <location>
        <begin position="1"/>
        <end position="21"/>
    </location>
</feature>
<proteinExistence type="predicted"/>
<name>A0ABR6KKI3_9BACT</name>
<evidence type="ECO:0000313" key="2">
    <source>
        <dbReference type="EMBL" id="MBB4622021.1"/>
    </source>
</evidence>
<keyword evidence="1" id="KW-0732">Signal</keyword>
<sequence length="156" mass="18217">MKNLLAIFLMVFLFASCEGPAGPPGRDGQDGGITYWGVENVEIMSNEWKVQKDKNGDPAYYSYDYKIKDTDFNTYLDTYGDGLVTAYMYLDYKTDIEAQTPLPAILPLREEDNYQWREYYSYEYTTDGFVIFTVKYSDFILDQRPPTSHFRIVLTY</sequence>
<dbReference type="RefSeq" id="WP_183670374.1">
    <property type="nucleotide sequence ID" value="NZ_BMPB01000001.1"/>
</dbReference>
<keyword evidence="3" id="KW-1185">Reference proteome</keyword>
<feature type="chain" id="PRO_5047526075" description="Lipoprotein" evidence="1">
    <location>
        <begin position="22"/>
        <end position="156"/>
    </location>
</feature>
<dbReference type="EMBL" id="JACHOC010000003">
    <property type="protein sequence ID" value="MBB4622021.1"/>
    <property type="molecule type" value="Genomic_DNA"/>
</dbReference>
<organism evidence="2 3">
    <name type="scientific">Parabacteroides faecis</name>
    <dbReference type="NCBI Taxonomy" id="1217282"/>
    <lineage>
        <taxon>Bacteria</taxon>
        <taxon>Pseudomonadati</taxon>
        <taxon>Bacteroidota</taxon>
        <taxon>Bacteroidia</taxon>
        <taxon>Bacteroidales</taxon>
        <taxon>Tannerellaceae</taxon>
        <taxon>Parabacteroides</taxon>
    </lineage>
</organism>
<evidence type="ECO:0000313" key="3">
    <source>
        <dbReference type="Proteomes" id="UP000533637"/>
    </source>
</evidence>
<evidence type="ECO:0008006" key="4">
    <source>
        <dbReference type="Google" id="ProtNLM"/>
    </source>
</evidence>
<accession>A0ABR6KKI3</accession>